<dbReference type="AlphaFoldDB" id="A0A6A5XYP0"/>
<feature type="compositionally biased region" description="Pro residues" evidence="1">
    <location>
        <begin position="53"/>
        <end position="70"/>
    </location>
</feature>
<evidence type="ECO:0000313" key="3">
    <source>
        <dbReference type="Proteomes" id="UP000799778"/>
    </source>
</evidence>
<feature type="compositionally biased region" description="Polar residues" evidence="1">
    <location>
        <begin position="76"/>
        <end position="91"/>
    </location>
</feature>
<sequence length="103" mass="11460">MQGCKTKLINKNTQKQEGKSHADAMHTQCRQTDAHSIFLDHMKSTSPLQKPLIPIPPSSTVPPTTEPQPPSVSIEARQSPSPSLSRPIQTDLSRKEDQSRYTK</sequence>
<feature type="region of interest" description="Disordered" evidence="1">
    <location>
        <begin position="1"/>
        <end position="26"/>
    </location>
</feature>
<evidence type="ECO:0000256" key="1">
    <source>
        <dbReference type="SAM" id="MobiDB-lite"/>
    </source>
</evidence>
<name>A0A6A5XYP0_9PLEO</name>
<evidence type="ECO:0000313" key="2">
    <source>
        <dbReference type="EMBL" id="KAF2017750.1"/>
    </source>
</evidence>
<reference evidence="2" key="1">
    <citation type="journal article" date="2020" name="Stud. Mycol.">
        <title>101 Dothideomycetes genomes: a test case for predicting lifestyles and emergence of pathogens.</title>
        <authorList>
            <person name="Haridas S."/>
            <person name="Albert R."/>
            <person name="Binder M."/>
            <person name="Bloem J."/>
            <person name="Labutti K."/>
            <person name="Salamov A."/>
            <person name="Andreopoulos B."/>
            <person name="Baker S."/>
            <person name="Barry K."/>
            <person name="Bills G."/>
            <person name="Bluhm B."/>
            <person name="Cannon C."/>
            <person name="Castanera R."/>
            <person name="Culley D."/>
            <person name="Daum C."/>
            <person name="Ezra D."/>
            <person name="Gonzalez J."/>
            <person name="Henrissat B."/>
            <person name="Kuo A."/>
            <person name="Liang C."/>
            <person name="Lipzen A."/>
            <person name="Lutzoni F."/>
            <person name="Magnuson J."/>
            <person name="Mondo S."/>
            <person name="Nolan M."/>
            <person name="Ohm R."/>
            <person name="Pangilinan J."/>
            <person name="Park H.-J."/>
            <person name="Ramirez L."/>
            <person name="Alfaro M."/>
            <person name="Sun H."/>
            <person name="Tritt A."/>
            <person name="Yoshinaga Y."/>
            <person name="Zwiers L.-H."/>
            <person name="Turgeon B."/>
            <person name="Goodwin S."/>
            <person name="Spatafora J."/>
            <person name="Crous P."/>
            <person name="Grigoriev I."/>
        </authorList>
    </citation>
    <scope>NUCLEOTIDE SEQUENCE</scope>
    <source>
        <strain evidence="2">CBS 175.79</strain>
    </source>
</reference>
<proteinExistence type="predicted"/>
<organism evidence="2 3">
    <name type="scientific">Aaosphaeria arxii CBS 175.79</name>
    <dbReference type="NCBI Taxonomy" id="1450172"/>
    <lineage>
        <taxon>Eukaryota</taxon>
        <taxon>Fungi</taxon>
        <taxon>Dikarya</taxon>
        <taxon>Ascomycota</taxon>
        <taxon>Pezizomycotina</taxon>
        <taxon>Dothideomycetes</taxon>
        <taxon>Pleosporomycetidae</taxon>
        <taxon>Pleosporales</taxon>
        <taxon>Pleosporales incertae sedis</taxon>
        <taxon>Aaosphaeria</taxon>
    </lineage>
</organism>
<dbReference type="Proteomes" id="UP000799778">
    <property type="component" value="Unassembled WGS sequence"/>
</dbReference>
<feature type="region of interest" description="Disordered" evidence="1">
    <location>
        <begin position="43"/>
        <end position="103"/>
    </location>
</feature>
<dbReference type="RefSeq" id="XP_033386089.1">
    <property type="nucleotide sequence ID" value="XM_033521341.1"/>
</dbReference>
<protein>
    <submittedName>
        <fullName evidence="2">Uncharacterized protein</fullName>
    </submittedName>
</protein>
<dbReference type="GeneID" id="54278738"/>
<dbReference type="EMBL" id="ML978068">
    <property type="protein sequence ID" value="KAF2017750.1"/>
    <property type="molecule type" value="Genomic_DNA"/>
</dbReference>
<keyword evidence="3" id="KW-1185">Reference proteome</keyword>
<feature type="compositionally biased region" description="Basic and acidic residues" evidence="1">
    <location>
        <begin position="92"/>
        <end position="103"/>
    </location>
</feature>
<feature type="compositionally biased region" description="Basic and acidic residues" evidence="1">
    <location>
        <begin position="14"/>
        <end position="24"/>
    </location>
</feature>
<accession>A0A6A5XYP0</accession>
<gene>
    <name evidence="2" type="ORF">BU24DRAFT_157658</name>
</gene>